<dbReference type="PANTHER" id="PTHR43520">
    <property type="entry name" value="ATP7, ISOFORM B"/>
    <property type="match status" value="1"/>
</dbReference>
<dbReference type="InterPro" id="IPR008250">
    <property type="entry name" value="ATPase_P-typ_transduc_dom_A_sf"/>
</dbReference>
<dbReference type="SUPFAM" id="SSF56784">
    <property type="entry name" value="HAD-like"/>
    <property type="match status" value="1"/>
</dbReference>
<keyword evidence="10" id="KW-1278">Translocase</keyword>
<dbReference type="GO" id="GO:0016887">
    <property type="term" value="F:ATP hydrolysis activity"/>
    <property type="evidence" value="ECO:0007669"/>
    <property type="project" value="InterPro"/>
</dbReference>
<dbReference type="Pfam" id="PF00702">
    <property type="entry name" value="Hydrolase"/>
    <property type="match status" value="1"/>
</dbReference>
<dbReference type="Gene3D" id="2.70.150.10">
    <property type="entry name" value="Calcium-transporting ATPase, cytoplasmic transduction domain A"/>
    <property type="match status" value="1"/>
</dbReference>
<dbReference type="Gene3D" id="3.40.50.1000">
    <property type="entry name" value="HAD superfamily/HAD-like"/>
    <property type="match status" value="1"/>
</dbReference>
<evidence type="ECO:0000256" key="12">
    <source>
        <dbReference type="ARBA" id="ARBA00023065"/>
    </source>
</evidence>
<dbReference type="InterPro" id="IPR001757">
    <property type="entry name" value="P_typ_ATPase"/>
</dbReference>
<feature type="transmembrane region" description="Helical" evidence="14">
    <location>
        <begin position="391"/>
        <end position="415"/>
    </location>
</feature>
<dbReference type="NCBIfam" id="TIGR01525">
    <property type="entry name" value="ATPase-IB_hvy"/>
    <property type="match status" value="1"/>
</dbReference>
<dbReference type="PROSITE" id="PS01047">
    <property type="entry name" value="HMA_1"/>
    <property type="match status" value="1"/>
</dbReference>
<evidence type="ECO:0000256" key="1">
    <source>
        <dbReference type="ARBA" id="ARBA00004651"/>
    </source>
</evidence>
<dbReference type="GO" id="GO:0016491">
    <property type="term" value="F:oxidoreductase activity"/>
    <property type="evidence" value="ECO:0007669"/>
    <property type="project" value="InterPro"/>
</dbReference>
<dbReference type="InterPro" id="IPR006121">
    <property type="entry name" value="HMA_dom"/>
</dbReference>
<evidence type="ECO:0000256" key="14">
    <source>
        <dbReference type="RuleBase" id="RU362081"/>
    </source>
</evidence>
<evidence type="ECO:0000256" key="6">
    <source>
        <dbReference type="ARBA" id="ARBA00022692"/>
    </source>
</evidence>
<dbReference type="PRINTS" id="PR00119">
    <property type="entry name" value="CATATPASE"/>
</dbReference>
<dbReference type="GO" id="GO:0005507">
    <property type="term" value="F:copper ion binding"/>
    <property type="evidence" value="ECO:0007669"/>
    <property type="project" value="TreeGrafter"/>
</dbReference>
<evidence type="ECO:0000256" key="8">
    <source>
        <dbReference type="ARBA" id="ARBA00022741"/>
    </source>
</evidence>
<dbReference type="NCBIfam" id="TIGR01494">
    <property type="entry name" value="ATPase_P-type"/>
    <property type="match status" value="2"/>
</dbReference>
<dbReference type="SUPFAM" id="SSF55008">
    <property type="entry name" value="HMA, heavy metal-associated domain"/>
    <property type="match status" value="1"/>
</dbReference>
<dbReference type="InterPro" id="IPR012348">
    <property type="entry name" value="RNR-like"/>
</dbReference>
<dbReference type="SUPFAM" id="SSF47240">
    <property type="entry name" value="Ferritin-like"/>
    <property type="match status" value="1"/>
</dbReference>
<dbReference type="InterPro" id="IPR036163">
    <property type="entry name" value="HMA_dom_sf"/>
</dbReference>
<keyword evidence="4" id="KW-0813">Transport</keyword>
<dbReference type="CDD" id="cd02094">
    <property type="entry name" value="P-type_ATPase_Cu-like"/>
    <property type="match status" value="1"/>
</dbReference>
<dbReference type="Gene3D" id="3.40.1110.10">
    <property type="entry name" value="Calcium-transporting ATPase, cytoplasmic domain N"/>
    <property type="match status" value="1"/>
</dbReference>
<evidence type="ECO:0000256" key="4">
    <source>
        <dbReference type="ARBA" id="ARBA00022448"/>
    </source>
</evidence>
<dbReference type="SFLD" id="SFLDG00002">
    <property type="entry name" value="C1.7:_P-type_atpase_like"/>
    <property type="match status" value="1"/>
</dbReference>
<dbReference type="InterPro" id="IPR027256">
    <property type="entry name" value="P-typ_ATPase_IB"/>
</dbReference>
<gene>
    <name evidence="16" type="ORF">E3J62_09850</name>
</gene>
<dbReference type="InterPro" id="IPR023214">
    <property type="entry name" value="HAD_sf"/>
</dbReference>
<keyword evidence="13 14" id="KW-0472">Membrane</keyword>
<organism evidence="16 17">
    <name type="scientific">candidate division TA06 bacterium</name>
    <dbReference type="NCBI Taxonomy" id="2250710"/>
    <lineage>
        <taxon>Bacteria</taxon>
        <taxon>Bacteria division TA06</taxon>
    </lineage>
</organism>
<dbReference type="InterPro" id="IPR059000">
    <property type="entry name" value="ATPase_P-type_domA"/>
</dbReference>
<dbReference type="PROSITE" id="PS50846">
    <property type="entry name" value="HMA_2"/>
    <property type="match status" value="1"/>
</dbReference>
<dbReference type="FunFam" id="3.30.70.100:FF:000005">
    <property type="entry name" value="Copper-exporting P-type ATPase A"/>
    <property type="match status" value="1"/>
</dbReference>
<dbReference type="GO" id="GO:0005886">
    <property type="term" value="C:plasma membrane"/>
    <property type="evidence" value="ECO:0007669"/>
    <property type="project" value="UniProtKB-SubCell"/>
</dbReference>
<dbReference type="InterPro" id="IPR017969">
    <property type="entry name" value="Heavy-metal-associated_CS"/>
</dbReference>
<evidence type="ECO:0000256" key="5">
    <source>
        <dbReference type="ARBA" id="ARBA00022475"/>
    </source>
</evidence>
<feature type="transmembrane region" description="Helical" evidence="14">
    <location>
        <begin position="202"/>
        <end position="223"/>
    </location>
</feature>
<dbReference type="InterPro" id="IPR044492">
    <property type="entry name" value="P_typ_ATPase_HD_dom"/>
</dbReference>
<dbReference type="Pfam" id="PF00122">
    <property type="entry name" value="E1-E2_ATPase"/>
    <property type="match status" value="1"/>
</dbReference>
<keyword evidence="11 14" id="KW-1133">Transmembrane helix</keyword>
<keyword evidence="6 14" id="KW-0812">Transmembrane</keyword>
<accession>A0A523UPV0</accession>
<feature type="transmembrane region" description="Helical" evidence="14">
    <location>
        <begin position="171"/>
        <end position="190"/>
    </location>
</feature>
<evidence type="ECO:0000256" key="7">
    <source>
        <dbReference type="ARBA" id="ARBA00022723"/>
    </source>
</evidence>
<dbReference type="SUPFAM" id="SSF81653">
    <property type="entry name" value="Calcium ATPase, transduction domain A"/>
    <property type="match status" value="1"/>
</dbReference>
<dbReference type="Gene3D" id="1.10.620.20">
    <property type="entry name" value="Ribonucleotide Reductase, subunit A"/>
    <property type="match status" value="1"/>
</dbReference>
<dbReference type="AlphaFoldDB" id="A0A523UPV0"/>
<dbReference type="InterPro" id="IPR036412">
    <property type="entry name" value="HAD-like_sf"/>
</dbReference>
<feature type="transmembrane region" description="Helical" evidence="14">
    <location>
        <begin position="149"/>
        <end position="165"/>
    </location>
</feature>
<dbReference type="GO" id="GO:0140581">
    <property type="term" value="F:P-type monovalent copper transporter activity"/>
    <property type="evidence" value="ECO:0007669"/>
    <property type="project" value="UniProtKB-EC"/>
</dbReference>
<keyword evidence="5 14" id="KW-1003">Cell membrane</keyword>
<dbReference type="Pfam" id="PF04945">
    <property type="entry name" value="YHS"/>
    <property type="match status" value="1"/>
</dbReference>
<dbReference type="PROSITE" id="PS00154">
    <property type="entry name" value="ATPASE_E1_E2"/>
    <property type="match status" value="1"/>
</dbReference>
<comment type="caution">
    <text evidence="16">The sequence shown here is derived from an EMBL/GenBank/DDBJ whole genome shotgun (WGS) entry which is preliminary data.</text>
</comment>
<evidence type="ECO:0000256" key="13">
    <source>
        <dbReference type="ARBA" id="ARBA00023136"/>
    </source>
</evidence>
<protein>
    <recommendedName>
        <fullName evidence="3">P-type Cu(+) transporter</fullName>
        <ecNumber evidence="3">7.2.2.8</ecNumber>
    </recommendedName>
</protein>
<evidence type="ECO:0000256" key="9">
    <source>
        <dbReference type="ARBA" id="ARBA00022840"/>
    </source>
</evidence>
<feature type="domain" description="HMA" evidence="15">
    <location>
        <begin position="65"/>
        <end position="131"/>
    </location>
</feature>
<dbReference type="InterPro" id="IPR007029">
    <property type="entry name" value="YHS_dom"/>
</dbReference>
<sequence length="798" mass="85455">MPIDPVCKMMVSEDTDLKYDHEGKTYYFCNPSCLDKFKVEPRKFLEPVLEPVLPKDPVALSGKTAKLSIPISGMTCASCASTVEKALNTVPGVTSAAVNFAADKATVEFDPQAVDIEKMRTAVESVGYGIREEVEEESVREMVEARRRLVWIWAITIPAIALMIPEMVSGFMIPGYHYVMVALAALALAFPGYRTYRSAVKSIAHAAANMDVLIFMGTLAAFATGVARLFGLPIASYAGVSAMIMAFHLTGRYIEASAKGRASQAIKKLLELGAKSALVEVGGEEREIPIEELSVGDLMIVKPGQKIPTDGEVIRGESAVDESMATGESIPVKKRPGDSVIGATVNQKGLLKVRATKIGRDTFLAQVVKMVEECQGTKVPIQAFADKVTSYFAPSVIVVAVLTVILWILLPGFFMDVITWARSFIPWVDPTLGTVSLAIFAAVAVLVIACPCALGLATPTALMVGTGMAAQRGILFRSGEAIQTMREVKTIVFDKTGTITKGKPEVTDIVAVSGKTEQDVLSVAGSLELGSEHPLSTAVVEKAKSMNVALGEPKSFETVTGKGVRGEVNGQSVFVGNRELMRQFDIDFSMLEKNLVDMEEEAKTTMVIVSGQGAIGAIGVADTLKDDSIFAIAALERMGLDTVMLTGDNKRTGEAIARKVGVKRVLANVLPDDKTNEIRRLQEEVGMVAMVGDGINDAPALTQANVGIAIGTGTDIAIESSDITLVRGDLSSVVTAIKLSHATFTKIKQNLFWAFFYNLIAIPVAVFGLLHPVIAEIAMALSSINVVTNSLRLRRTRL</sequence>
<dbReference type="CDD" id="cd00371">
    <property type="entry name" value="HMA"/>
    <property type="match status" value="1"/>
</dbReference>
<keyword evidence="12" id="KW-0406">Ion transport</keyword>
<dbReference type="GO" id="GO:0055070">
    <property type="term" value="P:copper ion homeostasis"/>
    <property type="evidence" value="ECO:0007669"/>
    <property type="project" value="TreeGrafter"/>
</dbReference>
<dbReference type="GO" id="GO:0005524">
    <property type="term" value="F:ATP binding"/>
    <property type="evidence" value="ECO:0007669"/>
    <property type="project" value="UniProtKB-UniRule"/>
</dbReference>
<dbReference type="Pfam" id="PF00403">
    <property type="entry name" value="HMA"/>
    <property type="match status" value="1"/>
</dbReference>
<comment type="similarity">
    <text evidence="2 14">Belongs to the cation transport ATPase (P-type) (TC 3.A.3) family. Type IB subfamily.</text>
</comment>
<dbReference type="PRINTS" id="PR00941">
    <property type="entry name" value="CDATPASE"/>
</dbReference>
<dbReference type="SMART" id="SM00746">
    <property type="entry name" value="TRASH"/>
    <property type="match status" value="1"/>
</dbReference>
<dbReference type="InterPro" id="IPR009078">
    <property type="entry name" value="Ferritin-like_SF"/>
</dbReference>
<dbReference type="SUPFAM" id="SSF81665">
    <property type="entry name" value="Calcium ATPase, transmembrane domain M"/>
    <property type="match status" value="1"/>
</dbReference>
<dbReference type="Proteomes" id="UP000315525">
    <property type="component" value="Unassembled WGS sequence"/>
</dbReference>
<evidence type="ECO:0000256" key="10">
    <source>
        <dbReference type="ARBA" id="ARBA00022967"/>
    </source>
</evidence>
<feature type="transmembrane region" description="Helical" evidence="14">
    <location>
        <begin position="229"/>
        <end position="249"/>
    </location>
</feature>
<evidence type="ECO:0000259" key="15">
    <source>
        <dbReference type="PROSITE" id="PS50846"/>
    </source>
</evidence>
<evidence type="ECO:0000256" key="11">
    <source>
        <dbReference type="ARBA" id="ARBA00022989"/>
    </source>
</evidence>
<dbReference type="SFLD" id="SFLDF00027">
    <property type="entry name" value="p-type_atpase"/>
    <property type="match status" value="1"/>
</dbReference>
<dbReference type="InterPro" id="IPR023299">
    <property type="entry name" value="ATPase_P-typ_cyto_dom_N"/>
</dbReference>
<name>A0A523UPV0_UNCT6</name>
<evidence type="ECO:0000256" key="2">
    <source>
        <dbReference type="ARBA" id="ARBA00006024"/>
    </source>
</evidence>
<dbReference type="EMBL" id="SOJN01000120">
    <property type="protein sequence ID" value="TET44573.1"/>
    <property type="molecule type" value="Genomic_DNA"/>
</dbReference>
<dbReference type="InterPro" id="IPR018303">
    <property type="entry name" value="ATPase_P-typ_P_site"/>
</dbReference>
<dbReference type="PANTHER" id="PTHR43520:SF8">
    <property type="entry name" value="P-TYPE CU(+) TRANSPORTER"/>
    <property type="match status" value="1"/>
</dbReference>
<feature type="transmembrane region" description="Helical" evidence="14">
    <location>
        <begin position="435"/>
        <end position="458"/>
    </location>
</feature>
<evidence type="ECO:0000313" key="17">
    <source>
        <dbReference type="Proteomes" id="UP000315525"/>
    </source>
</evidence>
<comment type="subcellular location">
    <subcellularLocation>
        <location evidence="1">Cell membrane</location>
        <topology evidence="1">Multi-pass membrane protein</topology>
    </subcellularLocation>
</comment>
<evidence type="ECO:0000256" key="3">
    <source>
        <dbReference type="ARBA" id="ARBA00012517"/>
    </source>
</evidence>
<dbReference type="InterPro" id="IPR023298">
    <property type="entry name" value="ATPase_P-typ_TM_dom_sf"/>
</dbReference>
<keyword evidence="7 14" id="KW-0479">Metal-binding</keyword>
<dbReference type="GO" id="GO:0043682">
    <property type="term" value="F:P-type divalent copper transporter activity"/>
    <property type="evidence" value="ECO:0007669"/>
    <property type="project" value="TreeGrafter"/>
</dbReference>
<keyword evidence="8 14" id="KW-0547">Nucleotide-binding</keyword>
<dbReference type="EC" id="7.2.2.8" evidence="3"/>
<proteinExistence type="inferred from homology"/>
<dbReference type="Gene3D" id="3.30.70.100">
    <property type="match status" value="1"/>
</dbReference>
<dbReference type="FunFam" id="2.70.150.10:FF:000020">
    <property type="entry name" value="Copper-exporting P-type ATPase A"/>
    <property type="match status" value="1"/>
</dbReference>
<dbReference type="InterPro" id="IPR011017">
    <property type="entry name" value="TRASH_dom"/>
</dbReference>
<keyword evidence="9 14" id="KW-0067">ATP-binding</keyword>
<feature type="transmembrane region" description="Helical" evidence="14">
    <location>
        <begin position="751"/>
        <end position="771"/>
    </location>
</feature>
<reference evidence="16 17" key="1">
    <citation type="submission" date="2019-03" db="EMBL/GenBank/DDBJ databases">
        <title>Metabolic potential of uncultured bacteria and archaea associated with petroleum seepage in deep-sea sediments.</title>
        <authorList>
            <person name="Dong X."/>
            <person name="Hubert C."/>
        </authorList>
    </citation>
    <scope>NUCLEOTIDE SEQUENCE [LARGE SCALE GENOMIC DNA]</scope>
    <source>
        <strain evidence="16">E44_bin18</strain>
    </source>
</reference>
<evidence type="ECO:0000313" key="16">
    <source>
        <dbReference type="EMBL" id="TET44573.1"/>
    </source>
</evidence>
<dbReference type="SFLD" id="SFLDS00003">
    <property type="entry name" value="Haloacid_Dehalogenase"/>
    <property type="match status" value="1"/>
</dbReference>